<dbReference type="EMBL" id="MU267624">
    <property type="protein sequence ID" value="KAH7913805.1"/>
    <property type="molecule type" value="Genomic_DNA"/>
</dbReference>
<sequence length="509" mass="57534">MQNTILIAVILGILAASVTRYFTQYRGKTASLSQLPGPVPLPILGNVLSINSKAPWMTFRKWGAAYGGILKFRMFTSEIIIINSLEYAKDLLVLRSSNYSSRPTAFYNEITGADWNSVLFVHGDLWRLHRRILHQSFRSDAVAKYRPKQLEKAHQLLFNVLNNPENFKDHLFQFSSSAILSALYDYDVAVGDPLIRTVEKWNQLALTLMTPQADAINRLFPFLMYIPSWFPGMPPKRKAVVLGEYKSIWMETPFKHATKKIAEGTAHPSMVYELQEHISRSDDTESMRNAGTAFFAASETSASVLHVFILAMVLYPDVQARAREAIDSVVGTTRLPTFEDRSSLPYLDAIMRETLRWNPIAPLGVAHVTERDDVYQGYHIPKGSTIYPNIWAMTHDETMYPNPFEFQPERFLTADGELTDDTVNVVFGFGRRVCVGRYFADASVWIAITLLLATFEFQKPVDPNGQDVDVVPEFTSGITSQPVPFSCRIVSRIPGMNTDKLMHMLDARA</sequence>
<protein>
    <submittedName>
        <fullName evidence="1">Cytochrome P450</fullName>
    </submittedName>
</protein>
<reference evidence="1" key="1">
    <citation type="journal article" date="2021" name="New Phytol.">
        <title>Evolutionary innovations through gain and loss of genes in the ectomycorrhizal Boletales.</title>
        <authorList>
            <person name="Wu G."/>
            <person name="Miyauchi S."/>
            <person name="Morin E."/>
            <person name="Kuo A."/>
            <person name="Drula E."/>
            <person name="Varga T."/>
            <person name="Kohler A."/>
            <person name="Feng B."/>
            <person name="Cao Y."/>
            <person name="Lipzen A."/>
            <person name="Daum C."/>
            <person name="Hundley H."/>
            <person name="Pangilinan J."/>
            <person name="Johnson J."/>
            <person name="Barry K."/>
            <person name="LaButti K."/>
            <person name="Ng V."/>
            <person name="Ahrendt S."/>
            <person name="Min B."/>
            <person name="Choi I.G."/>
            <person name="Park H."/>
            <person name="Plett J.M."/>
            <person name="Magnuson J."/>
            <person name="Spatafora J.W."/>
            <person name="Nagy L.G."/>
            <person name="Henrissat B."/>
            <person name="Grigoriev I.V."/>
            <person name="Yang Z.L."/>
            <person name="Xu J."/>
            <person name="Martin F.M."/>
        </authorList>
    </citation>
    <scope>NUCLEOTIDE SEQUENCE</scope>
    <source>
        <strain evidence="1">ATCC 28755</strain>
    </source>
</reference>
<keyword evidence="2" id="KW-1185">Reference proteome</keyword>
<organism evidence="1 2">
    <name type="scientific">Hygrophoropsis aurantiaca</name>
    <dbReference type="NCBI Taxonomy" id="72124"/>
    <lineage>
        <taxon>Eukaryota</taxon>
        <taxon>Fungi</taxon>
        <taxon>Dikarya</taxon>
        <taxon>Basidiomycota</taxon>
        <taxon>Agaricomycotina</taxon>
        <taxon>Agaricomycetes</taxon>
        <taxon>Agaricomycetidae</taxon>
        <taxon>Boletales</taxon>
        <taxon>Coniophorineae</taxon>
        <taxon>Hygrophoropsidaceae</taxon>
        <taxon>Hygrophoropsis</taxon>
    </lineage>
</organism>
<evidence type="ECO:0000313" key="1">
    <source>
        <dbReference type="EMBL" id="KAH7913805.1"/>
    </source>
</evidence>
<gene>
    <name evidence="1" type="ORF">BJ138DRAFT_1145318</name>
</gene>
<proteinExistence type="predicted"/>
<comment type="caution">
    <text evidence="1">The sequence shown here is derived from an EMBL/GenBank/DDBJ whole genome shotgun (WGS) entry which is preliminary data.</text>
</comment>
<dbReference type="Proteomes" id="UP000790377">
    <property type="component" value="Unassembled WGS sequence"/>
</dbReference>
<evidence type="ECO:0000313" key="2">
    <source>
        <dbReference type="Proteomes" id="UP000790377"/>
    </source>
</evidence>
<accession>A0ACB8AKT0</accession>
<name>A0ACB8AKT0_9AGAM</name>